<dbReference type="InterPro" id="IPR014016">
    <property type="entry name" value="UvrD-like_ATP-bd"/>
</dbReference>
<dbReference type="GO" id="GO:0003677">
    <property type="term" value="F:DNA binding"/>
    <property type="evidence" value="ECO:0007669"/>
    <property type="project" value="UniProtKB-KW"/>
</dbReference>
<evidence type="ECO:0000313" key="7">
    <source>
        <dbReference type="EMBL" id="EQD78592.1"/>
    </source>
</evidence>
<dbReference type="EMBL" id="AUZX01001628">
    <property type="protein sequence ID" value="EQD78592.1"/>
    <property type="molecule type" value="Genomic_DNA"/>
</dbReference>
<feature type="non-terminal residue" evidence="7">
    <location>
        <position position="249"/>
    </location>
</feature>
<dbReference type="Gene3D" id="3.40.50.300">
    <property type="entry name" value="P-loop containing nucleotide triphosphate hydrolases"/>
    <property type="match status" value="1"/>
</dbReference>
<evidence type="ECO:0000256" key="2">
    <source>
        <dbReference type="ARBA" id="ARBA00022801"/>
    </source>
</evidence>
<evidence type="ECO:0000256" key="3">
    <source>
        <dbReference type="ARBA" id="ARBA00022806"/>
    </source>
</evidence>
<dbReference type="GO" id="GO:0016787">
    <property type="term" value="F:hydrolase activity"/>
    <property type="evidence" value="ECO:0007669"/>
    <property type="project" value="UniProtKB-KW"/>
</dbReference>
<reference evidence="7" key="2">
    <citation type="journal article" date="2014" name="ISME J.">
        <title>Microbial stratification in low pH oxic and suboxic macroscopic growths along an acid mine drainage.</title>
        <authorList>
            <person name="Mendez-Garcia C."/>
            <person name="Mesa V."/>
            <person name="Sprenger R.R."/>
            <person name="Richter M."/>
            <person name="Diez M.S."/>
            <person name="Solano J."/>
            <person name="Bargiela R."/>
            <person name="Golyshina O.V."/>
            <person name="Manteca A."/>
            <person name="Ramos J.L."/>
            <person name="Gallego J.R."/>
            <person name="Llorente I."/>
            <person name="Martins Dos Santos V.A."/>
            <person name="Jensen O.N."/>
            <person name="Pelaez A.I."/>
            <person name="Sanchez J."/>
            <person name="Ferrer M."/>
        </authorList>
    </citation>
    <scope>NUCLEOTIDE SEQUENCE</scope>
</reference>
<feature type="non-terminal residue" evidence="7">
    <location>
        <position position="1"/>
    </location>
</feature>
<evidence type="ECO:0000256" key="5">
    <source>
        <dbReference type="ARBA" id="ARBA00023125"/>
    </source>
</evidence>
<keyword evidence="5" id="KW-0238">DNA-binding</keyword>
<dbReference type="Gene3D" id="1.10.10.160">
    <property type="match status" value="1"/>
</dbReference>
<keyword evidence="1" id="KW-0547">Nucleotide-binding</keyword>
<evidence type="ECO:0000256" key="1">
    <source>
        <dbReference type="ARBA" id="ARBA00022741"/>
    </source>
</evidence>
<dbReference type="InterPro" id="IPR027417">
    <property type="entry name" value="P-loop_NTPase"/>
</dbReference>
<dbReference type="GO" id="GO:0043138">
    <property type="term" value="F:3'-5' DNA helicase activity"/>
    <property type="evidence" value="ECO:0007669"/>
    <property type="project" value="TreeGrafter"/>
</dbReference>
<accession>T1C8W7</accession>
<name>T1C8W7_9ZZZZ</name>
<dbReference type="InterPro" id="IPR013986">
    <property type="entry name" value="DExx_box_DNA_helicase_dom_sf"/>
</dbReference>
<gene>
    <name evidence="7" type="ORF">B1A_02183</name>
</gene>
<dbReference type="PANTHER" id="PTHR11070">
    <property type="entry name" value="UVRD / RECB / PCRA DNA HELICASE FAMILY MEMBER"/>
    <property type="match status" value="1"/>
</dbReference>
<dbReference type="SUPFAM" id="SSF52540">
    <property type="entry name" value="P-loop containing nucleoside triphosphate hydrolases"/>
    <property type="match status" value="1"/>
</dbReference>
<keyword evidence="3 7" id="KW-0347">Helicase</keyword>
<proteinExistence type="predicted"/>
<reference evidence="7" key="1">
    <citation type="submission" date="2013-08" db="EMBL/GenBank/DDBJ databases">
        <authorList>
            <person name="Mendez C."/>
            <person name="Richter M."/>
            <person name="Ferrer M."/>
            <person name="Sanchez J."/>
        </authorList>
    </citation>
    <scope>NUCLEOTIDE SEQUENCE</scope>
</reference>
<comment type="caution">
    <text evidence="7">The sequence shown here is derived from an EMBL/GenBank/DDBJ whole genome shotgun (WGS) entry which is preliminary data.</text>
</comment>
<dbReference type="PANTHER" id="PTHR11070:SF2">
    <property type="entry name" value="ATP-DEPENDENT DNA HELICASE SRS2"/>
    <property type="match status" value="1"/>
</dbReference>
<evidence type="ECO:0000259" key="6">
    <source>
        <dbReference type="PROSITE" id="PS51198"/>
    </source>
</evidence>
<keyword evidence="4" id="KW-0067">ATP-binding</keyword>
<dbReference type="Pfam" id="PF00580">
    <property type="entry name" value="UvrD-helicase"/>
    <property type="match status" value="1"/>
</dbReference>
<dbReference type="InterPro" id="IPR000212">
    <property type="entry name" value="DNA_helicase_UvrD/REP"/>
</dbReference>
<organism evidence="7">
    <name type="scientific">mine drainage metagenome</name>
    <dbReference type="NCBI Taxonomy" id="410659"/>
    <lineage>
        <taxon>unclassified sequences</taxon>
        <taxon>metagenomes</taxon>
        <taxon>ecological metagenomes</taxon>
    </lineage>
</organism>
<feature type="domain" description="UvrD-like helicase ATP-binding" evidence="6">
    <location>
        <begin position="1"/>
        <end position="249"/>
    </location>
</feature>
<sequence length="249" mass="28351">RLSKEVLKLISSGVEKDKILCITFTLKAKAEMEERIQKQLIQNDLASATPDIETFHSYCNGILTKFDVNPELITERLARFIITRSLVAREVSTRSEESLSNEINSYILTTGKVINAVKLLKSYGIIPLKINGTKVMETLRELYETQHGSIRISLDEASTLLEKFLEVFKDYENYKQGKLFDYQDLLISALNILKKVKNPPYEYILVDELQDISVLEKDIIERTGKKIFAVGDSKQAIFGFQGGNIESFN</sequence>
<dbReference type="GO" id="GO:0005524">
    <property type="term" value="F:ATP binding"/>
    <property type="evidence" value="ECO:0007669"/>
    <property type="project" value="UniProtKB-KW"/>
</dbReference>
<dbReference type="GO" id="GO:0000725">
    <property type="term" value="P:recombinational repair"/>
    <property type="evidence" value="ECO:0007669"/>
    <property type="project" value="TreeGrafter"/>
</dbReference>
<protein>
    <submittedName>
        <fullName evidence="7">ATP-dependent DNA helicase</fullName>
    </submittedName>
</protein>
<evidence type="ECO:0000256" key="4">
    <source>
        <dbReference type="ARBA" id="ARBA00022840"/>
    </source>
</evidence>
<dbReference type="AlphaFoldDB" id="T1C8W7"/>
<dbReference type="PROSITE" id="PS51198">
    <property type="entry name" value="UVRD_HELICASE_ATP_BIND"/>
    <property type="match status" value="1"/>
</dbReference>
<keyword evidence="2" id="KW-0378">Hydrolase</keyword>